<dbReference type="Proteomes" id="UP000027178">
    <property type="component" value="Unassembled WGS sequence"/>
</dbReference>
<dbReference type="Pfam" id="PF07992">
    <property type="entry name" value="Pyr_redox_2"/>
    <property type="match status" value="1"/>
</dbReference>
<reference evidence="7 8" key="1">
    <citation type="submission" date="2014-05" db="EMBL/GenBank/DDBJ databases">
        <title>Draft Genome Sequence of Kitasatospora cheerisanensis KCTC 2395.</title>
        <authorList>
            <person name="Nam D.H."/>
        </authorList>
    </citation>
    <scope>NUCLEOTIDE SEQUENCE [LARGE SCALE GENOMIC DNA]</scope>
    <source>
        <strain evidence="7 8">KCTC 2395</strain>
    </source>
</reference>
<dbReference type="Pfam" id="PF13649">
    <property type="entry name" value="Methyltransf_25"/>
    <property type="match status" value="1"/>
</dbReference>
<feature type="region of interest" description="Disordered" evidence="4">
    <location>
        <begin position="520"/>
        <end position="565"/>
    </location>
</feature>
<dbReference type="PANTHER" id="PTHR48105">
    <property type="entry name" value="THIOREDOXIN REDUCTASE 1-RELATED-RELATED"/>
    <property type="match status" value="1"/>
</dbReference>
<dbReference type="EMBL" id="JNBY01000148">
    <property type="protein sequence ID" value="KDN81337.1"/>
    <property type="molecule type" value="Genomic_DNA"/>
</dbReference>
<dbReference type="InterPro" id="IPR023753">
    <property type="entry name" value="FAD/NAD-binding_dom"/>
</dbReference>
<evidence type="ECO:0000259" key="6">
    <source>
        <dbReference type="Pfam" id="PF13649"/>
    </source>
</evidence>
<dbReference type="GO" id="GO:0004791">
    <property type="term" value="F:thioredoxin-disulfide reductase (NADPH) activity"/>
    <property type="evidence" value="ECO:0007669"/>
    <property type="project" value="UniProtKB-EC"/>
</dbReference>
<evidence type="ECO:0000259" key="5">
    <source>
        <dbReference type="Pfam" id="PF07992"/>
    </source>
</evidence>
<evidence type="ECO:0000256" key="2">
    <source>
        <dbReference type="ARBA" id="ARBA00023002"/>
    </source>
</evidence>
<comment type="caution">
    <text evidence="7">The sequence shown here is derived from an EMBL/GenBank/DDBJ whole genome shotgun (WGS) entry which is preliminary data.</text>
</comment>
<protein>
    <recommendedName>
        <fullName evidence="9">Methyltransferase</fullName>
    </recommendedName>
</protein>
<dbReference type="AlphaFoldDB" id="A0A066YJJ8"/>
<dbReference type="InterPro" id="IPR036188">
    <property type="entry name" value="FAD/NAD-bd_sf"/>
</dbReference>
<dbReference type="InterPro" id="IPR029063">
    <property type="entry name" value="SAM-dependent_MTases_sf"/>
</dbReference>
<evidence type="ECO:0000313" key="7">
    <source>
        <dbReference type="EMBL" id="KDN81337.1"/>
    </source>
</evidence>
<dbReference type="HOGENOM" id="CLU_036703_0_0_11"/>
<dbReference type="eggNOG" id="COG2890">
    <property type="taxonomic scope" value="Bacteria"/>
</dbReference>
<dbReference type="OrthoDB" id="9786503at2"/>
<gene>
    <name evidence="7" type="ORF">KCH_69690</name>
</gene>
<organism evidence="7 8">
    <name type="scientific">Kitasatospora cheerisanensis KCTC 2395</name>
    <dbReference type="NCBI Taxonomy" id="1348663"/>
    <lineage>
        <taxon>Bacteria</taxon>
        <taxon>Bacillati</taxon>
        <taxon>Actinomycetota</taxon>
        <taxon>Actinomycetes</taxon>
        <taxon>Kitasatosporales</taxon>
        <taxon>Streptomycetaceae</taxon>
        <taxon>Kitasatospora</taxon>
    </lineage>
</organism>
<feature type="region of interest" description="Disordered" evidence="4">
    <location>
        <begin position="1"/>
        <end position="26"/>
    </location>
</feature>
<evidence type="ECO:0000256" key="3">
    <source>
        <dbReference type="ARBA" id="ARBA00048132"/>
    </source>
</evidence>
<evidence type="ECO:0000256" key="4">
    <source>
        <dbReference type="SAM" id="MobiDB-lite"/>
    </source>
</evidence>
<keyword evidence="8" id="KW-1185">Reference proteome</keyword>
<keyword evidence="1" id="KW-0285">Flavoprotein</keyword>
<dbReference type="InterPro" id="IPR041698">
    <property type="entry name" value="Methyltransf_25"/>
</dbReference>
<dbReference type="Gene3D" id="3.40.50.150">
    <property type="entry name" value="Vaccinia Virus protein VP39"/>
    <property type="match status" value="1"/>
</dbReference>
<dbReference type="CDD" id="cd02440">
    <property type="entry name" value="AdoMet_MTases"/>
    <property type="match status" value="1"/>
</dbReference>
<dbReference type="RefSeq" id="WP_063750216.1">
    <property type="nucleotide sequence ID" value="NZ_KK853997.1"/>
</dbReference>
<dbReference type="PATRIC" id="fig|1348663.4.peg.6744"/>
<dbReference type="InterPro" id="IPR050097">
    <property type="entry name" value="Ferredoxin-NADP_redctase_2"/>
</dbReference>
<name>A0A066YJJ8_9ACTN</name>
<feature type="domain" description="Methyltransferase" evidence="6">
    <location>
        <begin position="380"/>
        <end position="473"/>
    </location>
</feature>
<comment type="catalytic activity">
    <reaction evidence="3">
        <text>[thioredoxin]-dithiol + NADP(+) = [thioredoxin]-disulfide + NADPH + H(+)</text>
        <dbReference type="Rhea" id="RHEA:20345"/>
        <dbReference type="Rhea" id="RHEA-COMP:10698"/>
        <dbReference type="Rhea" id="RHEA-COMP:10700"/>
        <dbReference type="ChEBI" id="CHEBI:15378"/>
        <dbReference type="ChEBI" id="CHEBI:29950"/>
        <dbReference type="ChEBI" id="CHEBI:50058"/>
        <dbReference type="ChEBI" id="CHEBI:57783"/>
        <dbReference type="ChEBI" id="CHEBI:58349"/>
        <dbReference type="EC" id="1.8.1.9"/>
    </reaction>
</comment>
<dbReference type="Gene3D" id="3.50.50.60">
    <property type="entry name" value="FAD/NAD(P)-binding domain"/>
    <property type="match status" value="2"/>
</dbReference>
<evidence type="ECO:0008006" key="9">
    <source>
        <dbReference type="Google" id="ProtNLM"/>
    </source>
</evidence>
<dbReference type="PRINTS" id="PR00368">
    <property type="entry name" value="FADPNR"/>
</dbReference>
<feature type="domain" description="FAD/NAD(P)-binding" evidence="5">
    <location>
        <begin position="31"/>
        <end position="322"/>
    </location>
</feature>
<dbReference type="SUPFAM" id="SSF51905">
    <property type="entry name" value="FAD/NAD(P)-binding domain"/>
    <property type="match status" value="1"/>
</dbReference>
<keyword evidence="2" id="KW-0560">Oxidoreductase</keyword>
<dbReference type="PRINTS" id="PR00469">
    <property type="entry name" value="PNDRDTASEII"/>
</dbReference>
<dbReference type="SUPFAM" id="SSF53335">
    <property type="entry name" value="S-adenosyl-L-methionine-dependent methyltransferases"/>
    <property type="match status" value="1"/>
</dbReference>
<evidence type="ECO:0000256" key="1">
    <source>
        <dbReference type="ARBA" id="ARBA00022630"/>
    </source>
</evidence>
<dbReference type="GO" id="GO:0008168">
    <property type="term" value="F:methyltransferase activity"/>
    <property type="evidence" value="ECO:0007669"/>
    <property type="project" value="UniProtKB-ARBA"/>
</dbReference>
<accession>A0A066YJJ8</accession>
<evidence type="ECO:0000313" key="8">
    <source>
        <dbReference type="Proteomes" id="UP000027178"/>
    </source>
</evidence>
<dbReference type="eggNOG" id="COG0492">
    <property type="taxonomic scope" value="Bacteria"/>
</dbReference>
<proteinExistence type="predicted"/>
<feature type="compositionally biased region" description="Low complexity" evidence="4">
    <location>
        <begin position="537"/>
        <end position="549"/>
    </location>
</feature>
<sequence length="565" mass="60042">MTTTHRDPHRHEHPTEHPHEHARPHAPARHHDVLVVGGGAAGLSGALVLARARRSVLVVDAGRPRNAPAAGIHGLLGLEGLPPAELLARGRAEVASYGGEFHEAEVRAVTPQPDGAFRAELSDGTAVHARRLLLATGTVDVLPEVPGLAERWGSQVLHCPYCHGWEVRDRRIAVLATEPAVAVHQALLWRQWSSDVALLAHTAAPFTEQQRRELAARGVSVHPGEVTAVLPADDAAALTGVRLADGTVVDCDALAVGTALTVRAPFLDGLGLAPVDLVHDGVKLAERIATTGPTGATEVPGVWAAGNLADPMAQVAVAVADGLRAGAAINADLVAEETRLAVEAVEFWERRYGEGEQIWSGRPNASLTREAADLAPGHALDLGCGEGGDAIWLAQQGWQVTAVDISRVALDRAAARAAVEGVADRITWRRTDLANAFPTGSYDLVSAQFLHSPAEFPRERVLRRAAAAVAPGGTLLIVSHAAFPARHDHPHPEMNFPTPDEMLSSLQLDPDLWTVERAEEHARHDHPGHPVTDPDAARTATRRSACTARPDPREMLTLSSPAPRH</sequence>